<dbReference type="GO" id="GO:0005819">
    <property type="term" value="C:spindle"/>
    <property type="evidence" value="ECO:0007669"/>
    <property type="project" value="TreeGrafter"/>
</dbReference>
<dbReference type="GO" id="GO:0016887">
    <property type="term" value="F:ATP hydrolysis activity"/>
    <property type="evidence" value="ECO:0007669"/>
    <property type="project" value="TreeGrafter"/>
</dbReference>
<dbReference type="PANTHER" id="PTHR24115:SF0">
    <property type="entry name" value="FI21273P1-RELATED"/>
    <property type="match status" value="1"/>
</dbReference>
<reference evidence="4" key="1">
    <citation type="submission" date="2023-06" db="EMBL/GenBank/DDBJ databases">
        <title>Genome-scale phylogeny and comparative genomics of the fungal order Sordariales.</title>
        <authorList>
            <consortium name="Lawrence Berkeley National Laboratory"/>
            <person name="Hensen N."/>
            <person name="Bonometti L."/>
            <person name="Westerberg I."/>
            <person name="Brannstrom I.O."/>
            <person name="Guillou S."/>
            <person name="Cros-Aarteil S."/>
            <person name="Calhoun S."/>
            <person name="Haridas S."/>
            <person name="Kuo A."/>
            <person name="Mondo S."/>
            <person name="Pangilinan J."/>
            <person name="Riley R."/>
            <person name="LaButti K."/>
            <person name="Andreopoulos B."/>
            <person name="Lipzen A."/>
            <person name="Chen C."/>
            <person name="Yanf M."/>
            <person name="Daum C."/>
            <person name="Ng V."/>
            <person name="Clum A."/>
            <person name="Steindorff A."/>
            <person name="Ohm R."/>
            <person name="Martin F."/>
            <person name="Silar P."/>
            <person name="Natvig D."/>
            <person name="Lalanne C."/>
            <person name="Gautier V."/>
            <person name="Ament-velasquez S.L."/>
            <person name="Kruys A."/>
            <person name="Hutchinson M.I."/>
            <person name="Powell A.J."/>
            <person name="Barry K."/>
            <person name="Miller A.N."/>
            <person name="Grigoriev I.V."/>
            <person name="Debuchy R."/>
            <person name="Gladieux P."/>
            <person name="Thoren M.H."/>
            <person name="Johannesson H."/>
        </authorList>
    </citation>
    <scope>NUCLEOTIDE SEQUENCE</scope>
    <source>
        <strain evidence="4">SMH3391-2</strain>
    </source>
</reference>
<accession>A0AA40C4R8</accession>
<dbReference type="InterPro" id="IPR036961">
    <property type="entry name" value="Kinesin_motor_dom_sf"/>
</dbReference>
<dbReference type="GO" id="GO:0005871">
    <property type="term" value="C:kinesin complex"/>
    <property type="evidence" value="ECO:0007669"/>
    <property type="project" value="TreeGrafter"/>
</dbReference>
<sequence>MDQFILDNGDRYRALVRAFKPAPATSGNDPSDSIQASPDFTVCARIRPMLEDETSLGLSEGIFIRDHAQTVDVHQLKKAPIVPWAWAGGVGTLFSYGQTGSGKTFTVSALERHVAETLMDGSSLEGSRKIFICIIELAGQKAFDLLNARKPISILEDSFGTTQLAGAAEHHITDVAVFFHHIDAAALLRRTEATKKNDESSRSHAICRIRIENPSAPEADDGLLYLVDLAGSEAARDKDLHDAGRMKEAREINTSLSVLKDCIRGRALHDADSLAPGGGGKSSVKKPYIPFRQSTLTKTLKHVFDPASTRQCKTITIACVNPCVLDVGPTRNTLRYAELLRVSVPRPKAVEHDPAAPSTWNNEQMRAWIDSSSGTPPISSALLAPTESGRQLLHLSATSFVYRCLKTEGVSAEQANAFQAKFWRLHFDSLHRSGKAGVGAGAVSSPSSHTITNSSRSAEEPSSSMPDLSRQEKLDSSVDPEPGADAIPFKQRIRPGMVVSWSSSKSVVAAWGDGGFYSSVAAAAGIGMAKNYALILCPASAVGERVRDVRGVKVNGKEKEEGDGERYLCAMILPAIMPGAYSISMWRHVVVGVEQMEEEALLEFDNATRYYFLTV</sequence>
<proteinExistence type="inferred from homology"/>
<dbReference type="PANTHER" id="PTHR24115">
    <property type="entry name" value="KINESIN-RELATED"/>
    <property type="match status" value="1"/>
</dbReference>
<evidence type="ECO:0000259" key="3">
    <source>
        <dbReference type="PROSITE" id="PS50067"/>
    </source>
</evidence>
<dbReference type="InterPro" id="IPR027417">
    <property type="entry name" value="P-loop_NTPase"/>
</dbReference>
<evidence type="ECO:0000313" key="4">
    <source>
        <dbReference type="EMBL" id="KAK0624995.1"/>
    </source>
</evidence>
<dbReference type="PROSITE" id="PS50067">
    <property type="entry name" value="KINESIN_MOTOR_2"/>
    <property type="match status" value="1"/>
</dbReference>
<feature type="region of interest" description="Disordered" evidence="2">
    <location>
        <begin position="438"/>
        <end position="487"/>
    </location>
</feature>
<dbReference type="AlphaFoldDB" id="A0AA40C4R8"/>
<dbReference type="InterPro" id="IPR001752">
    <property type="entry name" value="Kinesin_motor_dom"/>
</dbReference>
<dbReference type="GO" id="GO:0005524">
    <property type="term" value="F:ATP binding"/>
    <property type="evidence" value="ECO:0007669"/>
    <property type="project" value="UniProtKB-UniRule"/>
</dbReference>
<dbReference type="GO" id="GO:0007018">
    <property type="term" value="P:microtubule-based movement"/>
    <property type="evidence" value="ECO:0007669"/>
    <property type="project" value="InterPro"/>
</dbReference>
<feature type="domain" description="Kinesin motor" evidence="3">
    <location>
        <begin position="39"/>
        <end position="343"/>
    </location>
</feature>
<gene>
    <name evidence="4" type="ORF">B0T17DRAFT_531628</name>
</gene>
<comment type="caution">
    <text evidence="4">The sequence shown here is derived from an EMBL/GenBank/DDBJ whole genome shotgun (WGS) entry which is preliminary data.</text>
</comment>
<keyword evidence="4" id="KW-0378">Hydrolase</keyword>
<feature type="compositionally biased region" description="Low complexity" evidence="2">
    <location>
        <begin position="441"/>
        <end position="464"/>
    </location>
</feature>
<dbReference type="SMART" id="SM00129">
    <property type="entry name" value="KISc"/>
    <property type="match status" value="1"/>
</dbReference>
<keyword evidence="1" id="KW-0067">ATP-binding</keyword>
<feature type="binding site" evidence="1">
    <location>
        <begin position="97"/>
        <end position="104"/>
    </location>
    <ligand>
        <name>ATP</name>
        <dbReference type="ChEBI" id="CHEBI:30616"/>
    </ligand>
</feature>
<protein>
    <submittedName>
        <fullName evidence="4">P-loop containing nucleoside triphosphate hydrolase protein</fullName>
    </submittedName>
</protein>
<dbReference type="InterPro" id="IPR027640">
    <property type="entry name" value="Kinesin-like_fam"/>
</dbReference>
<keyword evidence="1" id="KW-0547">Nucleotide-binding</keyword>
<comment type="similarity">
    <text evidence="1">Belongs to the TRAFAC class myosin-kinesin ATPase superfamily. Kinesin family.</text>
</comment>
<dbReference type="Pfam" id="PF00225">
    <property type="entry name" value="Kinesin"/>
    <property type="match status" value="1"/>
</dbReference>
<evidence type="ECO:0000256" key="2">
    <source>
        <dbReference type="SAM" id="MobiDB-lite"/>
    </source>
</evidence>
<keyword evidence="5" id="KW-1185">Reference proteome</keyword>
<dbReference type="GO" id="GO:0003777">
    <property type="term" value="F:microtubule motor activity"/>
    <property type="evidence" value="ECO:0007669"/>
    <property type="project" value="InterPro"/>
</dbReference>
<dbReference type="Proteomes" id="UP001174934">
    <property type="component" value="Unassembled WGS sequence"/>
</dbReference>
<dbReference type="PRINTS" id="PR00380">
    <property type="entry name" value="KINESINHEAVY"/>
</dbReference>
<name>A0AA40C4R8_9PEZI</name>
<dbReference type="GO" id="GO:0005874">
    <property type="term" value="C:microtubule"/>
    <property type="evidence" value="ECO:0007669"/>
    <property type="project" value="TreeGrafter"/>
</dbReference>
<dbReference type="Gene3D" id="3.40.850.10">
    <property type="entry name" value="Kinesin motor domain"/>
    <property type="match status" value="1"/>
</dbReference>
<organism evidence="4 5">
    <name type="scientific">Bombardia bombarda</name>
    <dbReference type="NCBI Taxonomy" id="252184"/>
    <lineage>
        <taxon>Eukaryota</taxon>
        <taxon>Fungi</taxon>
        <taxon>Dikarya</taxon>
        <taxon>Ascomycota</taxon>
        <taxon>Pezizomycotina</taxon>
        <taxon>Sordariomycetes</taxon>
        <taxon>Sordariomycetidae</taxon>
        <taxon>Sordariales</taxon>
        <taxon>Lasiosphaeriaceae</taxon>
        <taxon>Bombardia</taxon>
    </lineage>
</organism>
<dbReference type="EMBL" id="JAULSR010000003">
    <property type="protein sequence ID" value="KAK0624995.1"/>
    <property type="molecule type" value="Genomic_DNA"/>
</dbReference>
<dbReference type="SUPFAM" id="SSF52540">
    <property type="entry name" value="P-loop containing nucleoside triphosphate hydrolases"/>
    <property type="match status" value="1"/>
</dbReference>
<keyword evidence="1" id="KW-0505">Motor protein</keyword>
<dbReference type="GO" id="GO:0008017">
    <property type="term" value="F:microtubule binding"/>
    <property type="evidence" value="ECO:0007669"/>
    <property type="project" value="InterPro"/>
</dbReference>
<evidence type="ECO:0000313" key="5">
    <source>
        <dbReference type="Proteomes" id="UP001174934"/>
    </source>
</evidence>
<evidence type="ECO:0000256" key="1">
    <source>
        <dbReference type="PROSITE-ProRule" id="PRU00283"/>
    </source>
</evidence>